<dbReference type="NCBIfam" id="TIGR00729">
    <property type="entry name" value="ribonuclease HII"/>
    <property type="match status" value="1"/>
</dbReference>
<dbReference type="InterPro" id="IPR001352">
    <property type="entry name" value="RNase_HII/HIII"/>
</dbReference>
<gene>
    <name evidence="12" type="ORF">CYLTODRAFT_487119</name>
</gene>
<dbReference type="InterPro" id="IPR024567">
    <property type="entry name" value="RNase_HII/HIII_dom"/>
</dbReference>
<dbReference type="PANTHER" id="PTHR10954:SF7">
    <property type="entry name" value="RIBONUCLEASE H2 SUBUNIT A"/>
    <property type="match status" value="1"/>
</dbReference>
<sequence length="300" mass="33159">MSDDDEEIRIPSAPGPSVPITTSYTYHSPTPTAEGPYILGVDEAGRGPVLGPMVYGVAFCPKAWGKVDEMGFNDSKQLTPEMRSTLFNTLSEHEDHFGWAVRVISPQDISSGMLKRPAINLNEQAKAATVLLIREVMEKGIQISELYVDALGPIPEYQRYLSSLFPGVSVTVEKKADATYKIVGAASIAAKKTRDVCVEQWCWEEEGYTAPDIPVGSGYPSDPNTKNWLQEALHPVFGFPRLVRFSWQTITTIMDRHGHAVEWSDEGQNDLRAAFKMAEGLDKGRCLVAKDLHVKNITCI</sequence>
<dbReference type="PROSITE" id="PS51975">
    <property type="entry name" value="RNASE_H_2"/>
    <property type="match status" value="1"/>
</dbReference>
<evidence type="ECO:0000259" key="11">
    <source>
        <dbReference type="PROSITE" id="PS51975"/>
    </source>
</evidence>
<dbReference type="SUPFAM" id="SSF53098">
    <property type="entry name" value="Ribonuclease H-like"/>
    <property type="match status" value="1"/>
</dbReference>
<evidence type="ECO:0000313" key="12">
    <source>
        <dbReference type="EMBL" id="KIY71514.1"/>
    </source>
</evidence>
<feature type="binding site" evidence="8">
    <location>
        <position position="43"/>
    </location>
    <ligand>
        <name>a divalent metal cation</name>
        <dbReference type="ChEBI" id="CHEBI:60240"/>
    </ligand>
</feature>
<dbReference type="InterPro" id="IPR012337">
    <property type="entry name" value="RNaseH-like_sf"/>
</dbReference>
<dbReference type="AlphaFoldDB" id="A0A0D7BMW8"/>
<evidence type="ECO:0000256" key="2">
    <source>
        <dbReference type="ARBA" id="ARBA00001946"/>
    </source>
</evidence>
<dbReference type="Gene3D" id="3.30.420.10">
    <property type="entry name" value="Ribonuclease H-like superfamily/Ribonuclease H"/>
    <property type="match status" value="1"/>
</dbReference>
<evidence type="ECO:0000256" key="1">
    <source>
        <dbReference type="ARBA" id="ARBA00000077"/>
    </source>
</evidence>
<dbReference type="Gene3D" id="1.10.10.460">
    <property type="entry name" value="Ribonuclease hii. Domain 2"/>
    <property type="match status" value="1"/>
</dbReference>
<keyword evidence="13" id="KW-1185">Reference proteome</keyword>
<evidence type="ECO:0000256" key="7">
    <source>
        <dbReference type="ARBA" id="ARBA00022801"/>
    </source>
</evidence>
<keyword evidence="7 8" id="KW-0378">Hydrolase</keyword>
<evidence type="ECO:0000256" key="5">
    <source>
        <dbReference type="ARBA" id="ARBA00022723"/>
    </source>
</evidence>
<proteinExistence type="inferred from homology"/>
<dbReference type="PANTHER" id="PTHR10954">
    <property type="entry name" value="RIBONUCLEASE H2 SUBUNIT A"/>
    <property type="match status" value="1"/>
</dbReference>
<dbReference type="EC" id="3.1.26.4" evidence="9"/>
<dbReference type="FunFam" id="1.10.10.460:FF:000001">
    <property type="entry name" value="Ribonuclease"/>
    <property type="match status" value="1"/>
</dbReference>
<comment type="catalytic activity">
    <reaction evidence="1 8 9">
        <text>Endonucleolytic cleavage to 5'-phosphomonoester.</text>
        <dbReference type="EC" id="3.1.26.4"/>
    </reaction>
</comment>
<evidence type="ECO:0000256" key="3">
    <source>
        <dbReference type="ARBA" id="ARBA00007058"/>
    </source>
</evidence>
<comment type="function">
    <text evidence="9">Endonuclease that specifically degrades the RNA of RNA-DNA hybrids.</text>
</comment>
<evidence type="ECO:0000256" key="4">
    <source>
        <dbReference type="ARBA" id="ARBA00022722"/>
    </source>
</evidence>
<name>A0A0D7BMW8_9AGAR</name>
<dbReference type="InterPro" id="IPR004649">
    <property type="entry name" value="RNase_H2_suA"/>
</dbReference>
<dbReference type="STRING" id="1314674.A0A0D7BMW8"/>
<keyword evidence="6 8" id="KW-0255">Endonuclease</keyword>
<evidence type="ECO:0000256" key="6">
    <source>
        <dbReference type="ARBA" id="ARBA00022759"/>
    </source>
</evidence>
<feature type="domain" description="RNase H type-2" evidence="11">
    <location>
        <begin position="36"/>
        <end position="259"/>
    </location>
</feature>
<comment type="cofactor">
    <cofactor evidence="8">
        <name>Mn(2+)</name>
        <dbReference type="ChEBI" id="CHEBI:29035"/>
    </cofactor>
    <cofactor evidence="8">
        <name>Mg(2+)</name>
        <dbReference type="ChEBI" id="CHEBI:18420"/>
    </cofactor>
    <text evidence="8">Manganese or magnesium. Binds 1 divalent metal ion per monomer in the absence of substrate. May bind a second metal ion after substrate binding.</text>
</comment>
<keyword evidence="5 8" id="KW-0479">Metal-binding</keyword>
<dbReference type="InterPro" id="IPR023160">
    <property type="entry name" value="RNase_HII_hlx-loop-hlx_cap_dom"/>
</dbReference>
<evidence type="ECO:0000256" key="9">
    <source>
        <dbReference type="RuleBase" id="RU003515"/>
    </source>
</evidence>
<dbReference type="GO" id="GO:0043137">
    <property type="term" value="P:DNA replication, removal of RNA primer"/>
    <property type="evidence" value="ECO:0007669"/>
    <property type="project" value="TreeGrafter"/>
</dbReference>
<dbReference type="GO" id="GO:0004523">
    <property type="term" value="F:RNA-DNA hybrid ribonuclease activity"/>
    <property type="evidence" value="ECO:0007669"/>
    <property type="project" value="UniProtKB-UniRule"/>
</dbReference>
<organism evidence="12 13">
    <name type="scientific">Cylindrobasidium torrendii FP15055 ss-10</name>
    <dbReference type="NCBI Taxonomy" id="1314674"/>
    <lineage>
        <taxon>Eukaryota</taxon>
        <taxon>Fungi</taxon>
        <taxon>Dikarya</taxon>
        <taxon>Basidiomycota</taxon>
        <taxon>Agaricomycotina</taxon>
        <taxon>Agaricomycetes</taxon>
        <taxon>Agaricomycetidae</taxon>
        <taxon>Agaricales</taxon>
        <taxon>Marasmiineae</taxon>
        <taxon>Physalacriaceae</taxon>
        <taxon>Cylindrobasidium</taxon>
    </lineage>
</organism>
<dbReference type="CDD" id="cd07181">
    <property type="entry name" value="RNase_HII_eukaryota_like"/>
    <property type="match status" value="1"/>
</dbReference>
<accession>A0A0D7BMW8</accession>
<reference evidence="12 13" key="1">
    <citation type="journal article" date="2015" name="Fungal Genet. Biol.">
        <title>Evolution of novel wood decay mechanisms in Agaricales revealed by the genome sequences of Fistulina hepatica and Cylindrobasidium torrendii.</title>
        <authorList>
            <person name="Floudas D."/>
            <person name="Held B.W."/>
            <person name="Riley R."/>
            <person name="Nagy L.G."/>
            <person name="Koehler G."/>
            <person name="Ransdell A.S."/>
            <person name="Younus H."/>
            <person name="Chow J."/>
            <person name="Chiniquy J."/>
            <person name="Lipzen A."/>
            <person name="Tritt A."/>
            <person name="Sun H."/>
            <person name="Haridas S."/>
            <person name="LaButti K."/>
            <person name="Ohm R.A."/>
            <person name="Kues U."/>
            <person name="Blanchette R.A."/>
            <person name="Grigoriev I.V."/>
            <person name="Minto R.E."/>
            <person name="Hibbett D.S."/>
        </authorList>
    </citation>
    <scope>NUCLEOTIDE SEQUENCE [LARGE SCALE GENOMIC DNA]</scope>
    <source>
        <strain evidence="12 13">FP15055 ss-10</strain>
    </source>
</reference>
<feature type="region of interest" description="Disordered" evidence="10">
    <location>
        <begin position="1"/>
        <end position="22"/>
    </location>
</feature>
<dbReference type="GO" id="GO:0046872">
    <property type="term" value="F:metal ion binding"/>
    <property type="evidence" value="ECO:0007669"/>
    <property type="project" value="UniProtKB-KW"/>
</dbReference>
<dbReference type="Proteomes" id="UP000054007">
    <property type="component" value="Unassembled WGS sequence"/>
</dbReference>
<protein>
    <recommendedName>
        <fullName evidence="9">Ribonuclease</fullName>
        <ecNumber evidence="9">3.1.26.4</ecNumber>
    </recommendedName>
</protein>
<dbReference type="GO" id="GO:0003723">
    <property type="term" value="F:RNA binding"/>
    <property type="evidence" value="ECO:0007669"/>
    <property type="project" value="UniProtKB-UniRule"/>
</dbReference>
<feature type="binding site" evidence="8">
    <location>
        <position position="149"/>
    </location>
    <ligand>
        <name>a divalent metal cation</name>
        <dbReference type="ChEBI" id="CHEBI:60240"/>
    </ligand>
</feature>
<evidence type="ECO:0000313" key="13">
    <source>
        <dbReference type="Proteomes" id="UP000054007"/>
    </source>
</evidence>
<dbReference type="GO" id="GO:0006298">
    <property type="term" value="P:mismatch repair"/>
    <property type="evidence" value="ECO:0007669"/>
    <property type="project" value="TreeGrafter"/>
</dbReference>
<dbReference type="OrthoDB" id="7462577at2759"/>
<comment type="similarity">
    <text evidence="3">Belongs to the RNase HII family. Eukaryotic subfamily.</text>
</comment>
<evidence type="ECO:0000256" key="10">
    <source>
        <dbReference type="SAM" id="MobiDB-lite"/>
    </source>
</evidence>
<evidence type="ECO:0000256" key="8">
    <source>
        <dbReference type="PROSITE-ProRule" id="PRU01319"/>
    </source>
</evidence>
<feature type="binding site" evidence="8">
    <location>
        <position position="42"/>
    </location>
    <ligand>
        <name>a divalent metal cation</name>
        <dbReference type="ChEBI" id="CHEBI:60240"/>
    </ligand>
</feature>
<dbReference type="InterPro" id="IPR036397">
    <property type="entry name" value="RNaseH_sf"/>
</dbReference>
<dbReference type="EMBL" id="KN880453">
    <property type="protein sequence ID" value="KIY71514.1"/>
    <property type="molecule type" value="Genomic_DNA"/>
</dbReference>
<comment type="cofactor">
    <cofactor evidence="2">
        <name>Mg(2+)</name>
        <dbReference type="ChEBI" id="CHEBI:18420"/>
    </cofactor>
</comment>
<keyword evidence="4 8" id="KW-0540">Nuclease</keyword>
<dbReference type="FunFam" id="3.30.420.10:FF:000016">
    <property type="entry name" value="Ribonuclease"/>
    <property type="match status" value="1"/>
</dbReference>
<dbReference type="GO" id="GO:0032299">
    <property type="term" value="C:ribonuclease H2 complex"/>
    <property type="evidence" value="ECO:0007669"/>
    <property type="project" value="TreeGrafter"/>
</dbReference>
<dbReference type="Pfam" id="PF01351">
    <property type="entry name" value="RNase_HII"/>
    <property type="match status" value="1"/>
</dbReference>